<evidence type="ECO:0000313" key="1">
    <source>
        <dbReference type="EMBL" id="MDQ1098493.1"/>
    </source>
</evidence>
<accession>A0ABU0TQE8</accession>
<protein>
    <submittedName>
        <fullName evidence="1">Uncharacterized protein</fullName>
    </submittedName>
</protein>
<organism evidence="1 2">
    <name type="scientific">Chryseobacterium camelliae</name>
    <dbReference type="NCBI Taxonomy" id="1265445"/>
    <lineage>
        <taxon>Bacteria</taxon>
        <taxon>Pseudomonadati</taxon>
        <taxon>Bacteroidota</taxon>
        <taxon>Flavobacteriia</taxon>
        <taxon>Flavobacteriales</taxon>
        <taxon>Weeksellaceae</taxon>
        <taxon>Chryseobacterium group</taxon>
        <taxon>Chryseobacterium</taxon>
    </lineage>
</organism>
<dbReference type="Proteomes" id="UP001225072">
    <property type="component" value="Unassembled WGS sequence"/>
</dbReference>
<name>A0ABU0TQE8_9FLAO</name>
<evidence type="ECO:0000313" key="2">
    <source>
        <dbReference type="Proteomes" id="UP001225072"/>
    </source>
</evidence>
<gene>
    <name evidence="1" type="ORF">QE404_003640</name>
</gene>
<comment type="caution">
    <text evidence="1">The sequence shown here is derived from an EMBL/GenBank/DDBJ whole genome shotgun (WGS) entry which is preliminary data.</text>
</comment>
<sequence length="38" mass="4196">MPVIFENELCDKLAVAAAASGDLEIDAYFENMENNSLF</sequence>
<keyword evidence="2" id="KW-1185">Reference proteome</keyword>
<dbReference type="EMBL" id="JAUTAL010000001">
    <property type="protein sequence ID" value="MDQ1098493.1"/>
    <property type="molecule type" value="Genomic_DNA"/>
</dbReference>
<reference evidence="1 2" key="1">
    <citation type="submission" date="2023-07" db="EMBL/GenBank/DDBJ databases">
        <title>Functional and genomic diversity of the sorghum phyllosphere microbiome.</title>
        <authorList>
            <person name="Shade A."/>
        </authorList>
    </citation>
    <scope>NUCLEOTIDE SEQUENCE [LARGE SCALE GENOMIC DNA]</scope>
    <source>
        <strain evidence="1 2">SORGH_AS_1064</strain>
    </source>
</reference>
<proteinExistence type="predicted"/>